<dbReference type="PANTHER" id="PTHR35936">
    <property type="entry name" value="MEMBRANE-BOUND LYTIC MUREIN TRANSGLYCOSYLASE F"/>
    <property type="match status" value="1"/>
</dbReference>
<evidence type="ECO:0000256" key="1">
    <source>
        <dbReference type="ARBA" id="ARBA00010333"/>
    </source>
</evidence>
<evidence type="ECO:0000313" key="9">
    <source>
        <dbReference type="Proteomes" id="UP000321726"/>
    </source>
</evidence>
<dbReference type="Gene3D" id="3.40.190.10">
    <property type="entry name" value="Periplasmic binding protein-like II"/>
    <property type="match status" value="2"/>
</dbReference>
<dbReference type="EMBL" id="BJXU01000127">
    <property type="protein sequence ID" value="GEN25146.1"/>
    <property type="molecule type" value="Genomic_DNA"/>
</dbReference>
<dbReference type="InterPro" id="IPR001320">
    <property type="entry name" value="Iontro_rcpt_C"/>
</dbReference>
<reference evidence="6 9" key="2">
    <citation type="submission" date="2019-07" db="EMBL/GenBank/DDBJ databases">
        <title>Whole genome shotgun sequence of Halomonas cupida NBRC 102219.</title>
        <authorList>
            <person name="Hosoyama A."/>
            <person name="Uohara A."/>
            <person name="Ohji S."/>
            <person name="Ichikawa N."/>
        </authorList>
    </citation>
    <scope>NUCLEOTIDE SEQUENCE [LARGE SCALE GENOMIC DNA]</scope>
    <source>
        <strain evidence="6 9">NBRC 102219</strain>
    </source>
</reference>
<evidence type="ECO:0000256" key="3">
    <source>
        <dbReference type="SAM" id="SignalP"/>
    </source>
</evidence>
<keyword evidence="2 3" id="KW-0732">Signal</keyword>
<dbReference type="CDD" id="cd13530">
    <property type="entry name" value="PBP2_peptides_like"/>
    <property type="match status" value="1"/>
</dbReference>
<dbReference type="Proteomes" id="UP000321726">
    <property type="component" value="Unassembled WGS sequence"/>
</dbReference>
<feature type="domain" description="Solute-binding protein family 3/N-terminal" evidence="4">
    <location>
        <begin position="35"/>
        <end position="258"/>
    </location>
</feature>
<dbReference type="InterPro" id="IPR001638">
    <property type="entry name" value="Solute-binding_3/MltF_N"/>
</dbReference>
<dbReference type="SMART" id="SM00079">
    <property type="entry name" value="PBPe"/>
    <property type="match status" value="1"/>
</dbReference>
<evidence type="ECO:0000256" key="2">
    <source>
        <dbReference type="ARBA" id="ARBA00022729"/>
    </source>
</evidence>
<feature type="signal peptide" evidence="3">
    <location>
        <begin position="1"/>
        <end position="32"/>
    </location>
</feature>
<evidence type="ECO:0000313" key="6">
    <source>
        <dbReference type="EMBL" id="GEN25146.1"/>
    </source>
</evidence>
<feature type="chain" id="PRO_5012658215" evidence="3">
    <location>
        <begin position="33"/>
        <end position="287"/>
    </location>
</feature>
<feature type="domain" description="Ionotropic glutamate receptor C-terminal" evidence="5">
    <location>
        <begin position="35"/>
        <end position="249"/>
    </location>
</feature>
<dbReference type="SMART" id="SM00062">
    <property type="entry name" value="PBPb"/>
    <property type="match status" value="1"/>
</dbReference>
<name>A0A1M7C9P1_9GAMM</name>
<evidence type="ECO:0000313" key="8">
    <source>
        <dbReference type="Proteomes" id="UP000184123"/>
    </source>
</evidence>
<keyword evidence="9" id="KW-1185">Reference proteome</keyword>
<evidence type="ECO:0000259" key="4">
    <source>
        <dbReference type="SMART" id="SM00062"/>
    </source>
</evidence>
<sequence length="287" mass="30678">MIMKGMTTRLLCSATLAAATLAGTGLATSAHAQDPYTVGVEASFPPWAYVESGEFKGIAIDAMTAIAEEMGVEIEFQDMPFPSLIPALAAEKIDILATGLTVTEERSQAIDFTIPWWETNDVVLVPEDSDANVFTAVCCGARIGVQGGSSQQAWMQENVVDNDIDVELARYDSYVTAVDDMAIGRISSVIVDDTSAQEYINAGKPVRMAGKIYIRAPLALAVSKGDPQEILGSLNQGIMAIHESGQWQQIVDQYIPGVVPPPIPGHMPDFVDTYDKPVAGIPTLGNE</sequence>
<dbReference type="Pfam" id="PF00497">
    <property type="entry name" value="SBP_bac_3"/>
    <property type="match status" value="1"/>
</dbReference>
<evidence type="ECO:0000313" key="7">
    <source>
        <dbReference type="EMBL" id="SHL63907.1"/>
    </source>
</evidence>
<dbReference type="PANTHER" id="PTHR35936:SF17">
    <property type="entry name" value="ARGININE-BINDING EXTRACELLULAR PROTEIN ARTP"/>
    <property type="match status" value="1"/>
</dbReference>
<dbReference type="AlphaFoldDB" id="A0A1M7C9P1"/>
<dbReference type="GO" id="GO:0016020">
    <property type="term" value="C:membrane"/>
    <property type="evidence" value="ECO:0007669"/>
    <property type="project" value="InterPro"/>
</dbReference>
<dbReference type="Proteomes" id="UP000184123">
    <property type="component" value="Unassembled WGS sequence"/>
</dbReference>
<dbReference type="EMBL" id="FRCA01000002">
    <property type="protein sequence ID" value="SHL63907.1"/>
    <property type="molecule type" value="Genomic_DNA"/>
</dbReference>
<evidence type="ECO:0000259" key="5">
    <source>
        <dbReference type="SMART" id="SM00079"/>
    </source>
</evidence>
<dbReference type="SUPFAM" id="SSF53850">
    <property type="entry name" value="Periplasmic binding protein-like II"/>
    <property type="match status" value="1"/>
</dbReference>
<protein>
    <submittedName>
        <fullName evidence="6">Arginine ABC transporter substrate-binding protein</fullName>
    </submittedName>
    <submittedName>
        <fullName evidence="7">Polar amino acid transport system substrate-binding protein</fullName>
    </submittedName>
</protein>
<gene>
    <name evidence="6" type="ORF">HCU01_30950</name>
    <name evidence="7" type="ORF">SAMN05660971_01016</name>
</gene>
<proteinExistence type="inferred from homology"/>
<organism evidence="7 8">
    <name type="scientific">Halomonas cupida</name>
    <dbReference type="NCBI Taxonomy" id="44933"/>
    <lineage>
        <taxon>Bacteria</taxon>
        <taxon>Pseudomonadati</taxon>
        <taxon>Pseudomonadota</taxon>
        <taxon>Gammaproteobacteria</taxon>
        <taxon>Oceanospirillales</taxon>
        <taxon>Halomonadaceae</taxon>
        <taxon>Halomonas</taxon>
    </lineage>
</organism>
<accession>A0A1M7C9P1</accession>
<comment type="similarity">
    <text evidence="1">Belongs to the bacterial solute-binding protein 3 family.</text>
</comment>
<dbReference type="STRING" id="44933.SAMN05660971_01016"/>
<reference evidence="7 8" key="1">
    <citation type="submission" date="2016-11" db="EMBL/GenBank/DDBJ databases">
        <authorList>
            <person name="Jaros S."/>
            <person name="Januszkiewicz K."/>
            <person name="Wedrychowicz H."/>
        </authorList>
    </citation>
    <scope>NUCLEOTIDE SEQUENCE [LARGE SCALE GENOMIC DNA]</scope>
    <source>
        <strain evidence="7 8">DSM 4740</strain>
    </source>
</reference>
<dbReference type="GO" id="GO:0015276">
    <property type="term" value="F:ligand-gated monoatomic ion channel activity"/>
    <property type="evidence" value="ECO:0007669"/>
    <property type="project" value="InterPro"/>
</dbReference>